<accession>A0A1F5JFA9</accession>
<feature type="coiled-coil region" evidence="1">
    <location>
        <begin position="82"/>
        <end position="114"/>
    </location>
</feature>
<dbReference type="Proteomes" id="UP000177555">
    <property type="component" value="Unassembled WGS sequence"/>
</dbReference>
<feature type="compositionally biased region" description="Low complexity" evidence="2">
    <location>
        <begin position="42"/>
        <end position="54"/>
    </location>
</feature>
<evidence type="ECO:0000313" key="3">
    <source>
        <dbReference type="EMBL" id="OGE27331.1"/>
    </source>
</evidence>
<dbReference type="EMBL" id="MFCP01000040">
    <property type="protein sequence ID" value="OGE27331.1"/>
    <property type="molecule type" value="Genomic_DNA"/>
</dbReference>
<evidence type="ECO:0000256" key="2">
    <source>
        <dbReference type="SAM" id="MobiDB-lite"/>
    </source>
</evidence>
<name>A0A1F5JFA9_9BACT</name>
<keyword evidence="1" id="KW-0175">Coiled coil</keyword>
<sequence>MADLGSGIKQVAEETAEVVKEVTEEVKDSLGQALEQGAQSATGTQLTPQQIQQKQADDQKKIAEARRKIAFYQQTDQAQKMVRQQNKQKEMQRIQVQQQEKQVIEIKKEEKKKQPVNPVVAYAGKVEFKRGVGG</sequence>
<proteinExistence type="predicted"/>
<organism evidence="3 4">
    <name type="scientific">Candidatus Daviesbacteria bacterium RIFCSPHIGHO2_01_FULL_40_11</name>
    <dbReference type="NCBI Taxonomy" id="1797762"/>
    <lineage>
        <taxon>Bacteria</taxon>
        <taxon>Candidatus Daviesiibacteriota</taxon>
    </lineage>
</organism>
<protein>
    <submittedName>
        <fullName evidence="3">Uncharacterized protein</fullName>
    </submittedName>
</protein>
<evidence type="ECO:0000313" key="4">
    <source>
        <dbReference type="Proteomes" id="UP000177555"/>
    </source>
</evidence>
<comment type="caution">
    <text evidence="3">The sequence shown here is derived from an EMBL/GenBank/DDBJ whole genome shotgun (WGS) entry which is preliminary data.</text>
</comment>
<feature type="region of interest" description="Disordered" evidence="2">
    <location>
        <begin position="29"/>
        <end position="61"/>
    </location>
</feature>
<reference evidence="3 4" key="1">
    <citation type="journal article" date="2016" name="Nat. Commun.">
        <title>Thousands of microbial genomes shed light on interconnected biogeochemical processes in an aquifer system.</title>
        <authorList>
            <person name="Anantharaman K."/>
            <person name="Brown C.T."/>
            <person name="Hug L.A."/>
            <person name="Sharon I."/>
            <person name="Castelle C.J."/>
            <person name="Probst A.J."/>
            <person name="Thomas B.C."/>
            <person name="Singh A."/>
            <person name="Wilkins M.J."/>
            <person name="Karaoz U."/>
            <person name="Brodie E.L."/>
            <person name="Williams K.H."/>
            <person name="Hubbard S.S."/>
            <person name="Banfield J.F."/>
        </authorList>
    </citation>
    <scope>NUCLEOTIDE SEQUENCE [LARGE SCALE GENOMIC DNA]</scope>
</reference>
<gene>
    <name evidence="3" type="ORF">A2867_00455</name>
</gene>
<dbReference type="AlphaFoldDB" id="A0A1F5JFA9"/>
<evidence type="ECO:0000256" key="1">
    <source>
        <dbReference type="SAM" id="Coils"/>
    </source>
</evidence>